<proteinExistence type="predicted"/>
<accession>A0ABN3UEN4</accession>
<sequence>MGLADPGKHLEPIAASAFGDAFLQGLDAVWFLDMMEGNVSPEWPNAQVLQTALNTPEGHQLDPAAGRAGRGTATKKVADPFVRFERPGPTQLWGVDIISGVQLVDAGSGEVREAKVVTGVYDHSRVVMAAVVEQAIARAA</sequence>
<organism evidence="1 2">
    <name type="scientific">Pedococcus aerophilus</name>
    <dbReference type="NCBI Taxonomy" id="436356"/>
    <lineage>
        <taxon>Bacteria</taxon>
        <taxon>Bacillati</taxon>
        <taxon>Actinomycetota</taxon>
        <taxon>Actinomycetes</taxon>
        <taxon>Micrococcales</taxon>
        <taxon>Intrasporangiaceae</taxon>
        <taxon>Pedococcus</taxon>
    </lineage>
</organism>
<comment type="caution">
    <text evidence="1">The sequence shown here is derived from an EMBL/GenBank/DDBJ whole genome shotgun (WGS) entry which is preliminary data.</text>
</comment>
<name>A0ABN3UEN4_9MICO</name>
<evidence type="ECO:0000313" key="1">
    <source>
        <dbReference type="EMBL" id="GAA2731373.1"/>
    </source>
</evidence>
<reference evidence="1 2" key="1">
    <citation type="journal article" date="2019" name="Int. J. Syst. Evol. Microbiol.">
        <title>The Global Catalogue of Microorganisms (GCM) 10K type strain sequencing project: providing services to taxonomists for standard genome sequencing and annotation.</title>
        <authorList>
            <consortium name="The Broad Institute Genomics Platform"/>
            <consortium name="The Broad Institute Genome Sequencing Center for Infectious Disease"/>
            <person name="Wu L."/>
            <person name="Ma J."/>
        </authorList>
    </citation>
    <scope>NUCLEOTIDE SEQUENCE [LARGE SCALE GENOMIC DNA]</scope>
    <source>
        <strain evidence="1 2">JCM 16378</strain>
    </source>
</reference>
<dbReference type="Proteomes" id="UP001501326">
    <property type="component" value="Unassembled WGS sequence"/>
</dbReference>
<keyword evidence="2" id="KW-1185">Reference proteome</keyword>
<dbReference type="RefSeq" id="WP_344193359.1">
    <property type="nucleotide sequence ID" value="NZ_BAAARN010000001.1"/>
</dbReference>
<protein>
    <submittedName>
        <fullName evidence="1">Uncharacterized protein</fullName>
    </submittedName>
</protein>
<evidence type="ECO:0000313" key="2">
    <source>
        <dbReference type="Proteomes" id="UP001501326"/>
    </source>
</evidence>
<dbReference type="EMBL" id="BAAARN010000001">
    <property type="protein sequence ID" value="GAA2731373.1"/>
    <property type="molecule type" value="Genomic_DNA"/>
</dbReference>
<gene>
    <name evidence="1" type="ORF">GCM10009867_04860</name>
</gene>